<gene>
    <name evidence="2" type="ORF">RUM44_002289</name>
</gene>
<dbReference type="Proteomes" id="UP001359485">
    <property type="component" value="Unassembled WGS sequence"/>
</dbReference>
<proteinExistence type="predicted"/>
<feature type="region of interest" description="Disordered" evidence="1">
    <location>
        <begin position="1"/>
        <end position="55"/>
    </location>
</feature>
<sequence length="92" mass="10365">MQKHAFASIEKRTRHSVSRLRPFEKPPHPTHRVRTHPQRHTQSSPPPTAQRHPSALLKASRTDGFLRLSRENPVVVVVVVVVVVSVSKALVD</sequence>
<dbReference type="EMBL" id="JAWJWF010000047">
    <property type="protein sequence ID" value="KAK6622478.1"/>
    <property type="molecule type" value="Genomic_DNA"/>
</dbReference>
<protein>
    <recommendedName>
        <fullName evidence="4">Transmembrane protein</fullName>
    </recommendedName>
</protein>
<reference evidence="2 3" key="1">
    <citation type="submission" date="2023-09" db="EMBL/GenBank/DDBJ databases">
        <title>Genomes of two closely related lineages of the louse Polyplax serrata with different host specificities.</title>
        <authorList>
            <person name="Martinu J."/>
            <person name="Tarabai H."/>
            <person name="Stefka J."/>
            <person name="Hypsa V."/>
        </authorList>
    </citation>
    <scope>NUCLEOTIDE SEQUENCE [LARGE SCALE GENOMIC DNA]</scope>
    <source>
        <strain evidence="2">98ZLc_SE</strain>
    </source>
</reference>
<organism evidence="2 3">
    <name type="scientific">Polyplax serrata</name>
    <name type="common">Common mouse louse</name>
    <dbReference type="NCBI Taxonomy" id="468196"/>
    <lineage>
        <taxon>Eukaryota</taxon>
        <taxon>Metazoa</taxon>
        <taxon>Ecdysozoa</taxon>
        <taxon>Arthropoda</taxon>
        <taxon>Hexapoda</taxon>
        <taxon>Insecta</taxon>
        <taxon>Pterygota</taxon>
        <taxon>Neoptera</taxon>
        <taxon>Paraneoptera</taxon>
        <taxon>Psocodea</taxon>
        <taxon>Troctomorpha</taxon>
        <taxon>Phthiraptera</taxon>
        <taxon>Anoplura</taxon>
        <taxon>Polyplacidae</taxon>
        <taxon>Polyplax</taxon>
    </lineage>
</organism>
<accession>A0ABR1AMF7</accession>
<keyword evidence="3" id="KW-1185">Reference proteome</keyword>
<evidence type="ECO:0008006" key="4">
    <source>
        <dbReference type="Google" id="ProtNLM"/>
    </source>
</evidence>
<evidence type="ECO:0000313" key="2">
    <source>
        <dbReference type="EMBL" id="KAK6622478.1"/>
    </source>
</evidence>
<comment type="caution">
    <text evidence="2">The sequence shown here is derived from an EMBL/GenBank/DDBJ whole genome shotgun (WGS) entry which is preliminary data.</text>
</comment>
<name>A0ABR1AMF7_POLSC</name>
<feature type="compositionally biased region" description="Basic residues" evidence="1">
    <location>
        <begin position="28"/>
        <end position="39"/>
    </location>
</feature>
<evidence type="ECO:0000256" key="1">
    <source>
        <dbReference type="SAM" id="MobiDB-lite"/>
    </source>
</evidence>
<evidence type="ECO:0000313" key="3">
    <source>
        <dbReference type="Proteomes" id="UP001359485"/>
    </source>
</evidence>